<protein>
    <submittedName>
        <fullName evidence="2">Uncharacterized protein</fullName>
    </submittedName>
</protein>
<name>A0A6P8ANU9_PYRGI</name>
<dbReference type="KEGG" id="pgri:PgNI_11761"/>
<dbReference type="Proteomes" id="UP000515153">
    <property type="component" value="Chromosome V"/>
</dbReference>
<reference evidence="2" key="3">
    <citation type="submission" date="2025-08" db="UniProtKB">
        <authorList>
            <consortium name="RefSeq"/>
        </authorList>
    </citation>
    <scope>IDENTIFICATION</scope>
    <source>
        <strain evidence="2">NI907</strain>
    </source>
</reference>
<evidence type="ECO:0000313" key="1">
    <source>
        <dbReference type="Proteomes" id="UP000515153"/>
    </source>
</evidence>
<proteinExistence type="predicted"/>
<gene>
    <name evidence="2" type="ORF">PgNI_11761</name>
</gene>
<organism evidence="1 2">
    <name type="scientific">Pyricularia grisea</name>
    <name type="common">Crabgrass-specific blast fungus</name>
    <name type="synonym">Magnaporthe grisea</name>
    <dbReference type="NCBI Taxonomy" id="148305"/>
    <lineage>
        <taxon>Eukaryota</taxon>
        <taxon>Fungi</taxon>
        <taxon>Dikarya</taxon>
        <taxon>Ascomycota</taxon>
        <taxon>Pezizomycotina</taxon>
        <taxon>Sordariomycetes</taxon>
        <taxon>Sordariomycetidae</taxon>
        <taxon>Magnaporthales</taxon>
        <taxon>Pyriculariaceae</taxon>
        <taxon>Pyricularia</taxon>
    </lineage>
</organism>
<evidence type="ECO:0000313" key="2">
    <source>
        <dbReference type="RefSeq" id="XP_030976581.1"/>
    </source>
</evidence>
<accession>A0A6P8ANU9</accession>
<reference evidence="1 2" key="1">
    <citation type="journal article" date="2019" name="Mol. Biol. Evol.">
        <title>Blast fungal genomes show frequent chromosomal changes, gene gains and losses, and effector gene turnover.</title>
        <authorList>
            <person name="Gomez Luciano L.B."/>
            <person name="Jason Tsai I."/>
            <person name="Chuma I."/>
            <person name="Tosa Y."/>
            <person name="Chen Y.H."/>
            <person name="Li J.Y."/>
            <person name="Li M.Y."/>
            <person name="Jade Lu M.Y."/>
            <person name="Nakayashiki H."/>
            <person name="Li W.H."/>
        </authorList>
    </citation>
    <scope>NUCLEOTIDE SEQUENCE [LARGE SCALE GENOMIC DNA]</scope>
    <source>
        <strain evidence="1 2">NI907</strain>
    </source>
</reference>
<dbReference type="AlphaFoldDB" id="A0A6P8ANU9"/>
<reference evidence="2" key="2">
    <citation type="submission" date="2019-10" db="EMBL/GenBank/DDBJ databases">
        <authorList>
            <consortium name="NCBI Genome Project"/>
        </authorList>
    </citation>
    <scope>NUCLEOTIDE SEQUENCE</scope>
    <source>
        <strain evidence="2">NI907</strain>
    </source>
</reference>
<keyword evidence="1" id="KW-1185">Reference proteome</keyword>
<dbReference type="GeneID" id="41966630"/>
<dbReference type="RefSeq" id="XP_030976581.1">
    <property type="nucleotide sequence ID" value="XM_031131725.1"/>
</dbReference>
<sequence length="110" mass="12220">MKANFVSVLHHNTKDKFEAVVDNISFNKEQVPCKRDTYMSQSDTGELSLSRLSMGELAFVGLNLGKQERKQATATPQLSESICMDPGLSSERRLANNAGRIDRSCIEIIT</sequence>